<evidence type="ECO:0000256" key="1">
    <source>
        <dbReference type="ARBA" id="ARBA00001974"/>
    </source>
</evidence>
<dbReference type="OrthoDB" id="5376590at2759"/>
<evidence type="ECO:0000256" key="10">
    <source>
        <dbReference type="ARBA" id="ARBA00070160"/>
    </source>
</evidence>
<dbReference type="GO" id="GO:0048038">
    <property type="term" value="F:quinone binding"/>
    <property type="evidence" value="ECO:0007669"/>
    <property type="project" value="UniProtKB-KW"/>
</dbReference>
<dbReference type="PANTHER" id="PTHR10632:SF2">
    <property type="entry name" value="SULFIDE:QUINONE OXIDOREDUCTASE, MITOCHONDRIAL"/>
    <property type="match status" value="1"/>
</dbReference>
<dbReference type="GO" id="GO:0070224">
    <property type="term" value="F:sulfide:quinone oxidoreductase activity"/>
    <property type="evidence" value="ECO:0007669"/>
    <property type="project" value="TreeGrafter"/>
</dbReference>
<dbReference type="SUPFAM" id="SSF51905">
    <property type="entry name" value="FAD/NAD(P)-binding domain"/>
    <property type="match status" value="2"/>
</dbReference>
<evidence type="ECO:0000256" key="4">
    <source>
        <dbReference type="ARBA" id="ARBA00022719"/>
    </source>
</evidence>
<name>A0A8H7BQN7_9FUNG</name>
<evidence type="ECO:0000256" key="5">
    <source>
        <dbReference type="ARBA" id="ARBA00022827"/>
    </source>
</evidence>
<dbReference type="GO" id="GO:0071949">
    <property type="term" value="F:FAD binding"/>
    <property type="evidence" value="ECO:0007669"/>
    <property type="project" value="TreeGrafter"/>
</dbReference>
<dbReference type="GO" id="GO:0005739">
    <property type="term" value="C:mitochondrion"/>
    <property type="evidence" value="ECO:0007669"/>
    <property type="project" value="UniProtKB-SubCell"/>
</dbReference>
<feature type="domain" description="FAD/NAD(P)-binding" evidence="11">
    <location>
        <begin position="34"/>
        <end position="154"/>
    </location>
</feature>
<protein>
    <recommendedName>
        <fullName evidence="10">Sulfide:quinone oxidoreductase, mitochondrial</fullName>
    </recommendedName>
</protein>
<keyword evidence="13" id="KW-1185">Reference proteome</keyword>
<evidence type="ECO:0000313" key="13">
    <source>
        <dbReference type="Proteomes" id="UP000605846"/>
    </source>
</evidence>
<dbReference type="AlphaFoldDB" id="A0A8H7BQN7"/>
<reference evidence="12" key="1">
    <citation type="submission" date="2020-01" db="EMBL/GenBank/DDBJ databases">
        <title>Genome Sequencing of Three Apophysomyces-Like Fungal Strains Confirms a Novel Fungal Genus in the Mucoromycota with divergent Burkholderia-like Endosymbiotic Bacteria.</title>
        <authorList>
            <person name="Stajich J.E."/>
            <person name="Macias A.M."/>
            <person name="Carter-House D."/>
            <person name="Lovett B."/>
            <person name="Kasson L.R."/>
            <person name="Berry K."/>
            <person name="Grigoriev I."/>
            <person name="Chang Y."/>
            <person name="Spatafora J."/>
            <person name="Kasson M.T."/>
        </authorList>
    </citation>
    <scope>NUCLEOTIDE SEQUENCE</scope>
    <source>
        <strain evidence="12">NRRL A-21654</strain>
    </source>
</reference>
<comment type="cofactor">
    <cofactor evidence="1">
        <name>FAD</name>
        <dbReference type="ChEBI" id="CHEBI:57692"/>
    </cofactor>
</comment>
<dbReference type="Gene3D" id="3.50.50.60">
    <property type="entry name" value="FAD/NAD(P)-binding domain"/>
    <property type="match status" value="2"/>
</dbReference>
<dbReference type="InterPro" id="IPR023753">
    <property type="entry name" value="FAD/NAD-binding_dom"/>
</dbReference>
<keyword evidence="5" id="KW-0274">FAD</keyword>
<keyword evidence="4" id="KW-0874">Quinone</keyword>
<dbReference type="InterPro" id="IPR015904">
    <property type="entry name" value="Sulphide_quinone_reductase"/>
</dbReference>
<dbReference type="InterPro" id="IPR036188">
    <property type="entry name" value="FAD/NAD-bd_sf"/>
</dbReference>
<dbReference type="Pfam" id="PF07992">
    <property type="entry name" value="Pyr_redox_2"/>
    <property type="match status" value="1"/>
</dbReference>
<evidence type="ECO:0000256" key="6">
    <source>
        <dbReference type="ARBA" id="ARBA00022946"/>
    </source>
</evidence>
<keyword evidence="6" id="KW-0809">Transit peptide</keyword>
<evidence type="ECO:0000259" key="11">
    <source>
        <dbReference type="Pfam" id="PF07992"/>
    </source>
</evidence>
<comment type="similarity">
    <text evidence="9">Belongs to the SQRD family.</text>
</comment>
<evidence type="ECO:0000256" key="8">
    <source>
        <dbReference type="ARBA" id="ARBA00023128"/>
    </source>
</evidence>
<dbReference type="PANTHER" id="PTHR10632">
    <property type="entry name" value="SULFIDE:QUINONE OXIDOREDUCTASE"/>
    <property type="match status" value="1"/>
</dbReference>
<comment type="subcellular location">
    <subcellularLocation>
        <location evidence="2">Mitochondrion</location>
    </subcellularLocation>
</comment>
<gene>
    <name evidence="12" type="ORF">EC973_000953</name>
</gene>
<evidence type="ECO:0000313" key="12">
    <source>
        <dbReference type="EMBL" id="KAF7724502.1"/>
    </source>
</evidence>
<dbReference type="GO" id="GO:0070221">
    <property type="term" value="P:sulfide oxidation, using sulfide:quinone oxidoreductase"/>
    <property type="evidence" value="ECO:0007669"/>
    <property type="project" value="TreeGrafter"/>
</dbReference>
<keyword evidence="7" id="KW-0560">Oxidoreductase</keyword>
<evidence type="ECO:0000256" key="2">
    <source>
        <dbReference type="ARBA" id="ARBA00004173"/>
    </source>
</evidence>
<sequence>MLAARARLFATTSRRAFATAAAEAPKPVTADKKFKVVVVGAGPGGLSVSSTISKLLGKNQVAVIDPSNVHYYQPLWTYVGGGLKDFSESVKPMAKVIPANADWIQDKVTEFDPDNNLVKLSDGRAIGYDYLVVAAGIQINWDQIKGLKETLGKNGVTSNYSPDSVQKTYKFLQEFKGGNAIFTFPNTPLKCPGAPTKMVFLAEEAFRLSGVRDKTNVIYNTSAAKIFGIDHYGKVLQKIADERQIQLNFQHELISIDGDNREATFRNNATKELKKFNYDFMHVAPPQGPPEFIRRSKLADQAGWVDVNKLTCRHNKYKNVFALGDCSSLPTSKTAAAITGESAALKHNLIADLEGKKVEQAEYDGYTSCPLILGRKQLVLAEFSGYTGQPLETFPVDQRQVSSVAQFLNKEVIPALYWNGLLEGTWTGPGKVRNALSVFRPNIQ</sequence>
<dbReference type="EMBL" id="JABAYA010000118">
    <property type="protein sequence ID" value="KAF7724502.1"/>
    <property type="molecule type" value="Genomic_DNA"/>
</dbReference>
<accession>A0A8H7BQN7</accession>
<evidence type="ECO:0000256" key="3">
    <source>
        <dbReference type="ARBA" id="ARBA00022630"/>
    </source>
</evidence>
<comment type="caution">
    <text evidence="12">The sequence shown here is derived from an EMBL/GenBank/DDBJ whole genome shotgun (WGS) entry which is preliminary data.</text>
</comment>
<dbReference type="Proteomes" id="UP000605846">
    <property type="component" value="Unassembled WGS sequence"/>
</dbReference>
<evidence type="ECO:0000256" key="7">
    <source>
        <dbReference type="ARBA" id="ARBA00023002"/>
    </source>
</evidence>
<dbReference type="FunFam" id="3.50.50.60:FF:000034">
    <property type="entry name" value="sulfide:quinone oxidoreductase, mitochondrial"/>
    <property type="match status" value="1"/>
</dbReference>
<keyword evidence="8" id="KW-0496">Mitochondrion</keyword>
<proteinExistence type="inferred from homology"/>
<organism evidence="12 13">
    <name type="scientific">Apophysomyces ossiformis</name>
    <dbReference type="NCBI Taxonomy" id="679940"/>
    <lineage>
        <taxon>Eukaryota</taxon>
        <taxon>Fungi</taxon>
        <taxon>Fungi incertae sedis</taxon>
        <taxon>Mucoromycota</taxon>
        <taxon>Mucoromycotina</taxon>
        <taxon>Mucoromycetes</taxon>
        <taxon>Mucorales</taxon>
        <taxon>Mucorineae</taxon>
        <taxon>Mucoraceae</taxon>
        <taxon>Apophysomyces</taxon>
    </lineage>
</organism>
<keyword evidence="3" id="KW-0285">Flavoprotein</keyword>
<evidence type="ECO:0000256" key="9">
    <source>
        <dbReference type="ARBA" id="ARBA00060891"/>
    </source>
</evidence>